<sequence length="106" mass="11841">MFPSVRRNICEFGSGLRAALFCSPHTCVRTAITRRLPRRPAIARRLTWRAAHPHTASPPDASSHARPRGFAASHANPPFSTRDDHDQPGRGRVTTHFIDLRDNLPV</sequence>
<dbReference type="KEGG" id="bpl:BURPS1106A_0664"/>
<dbReference type="HOGENOM" id="CLU_2367473_0_0_4"/>
<name>A3NRH5_BURP0</name>
<feature type="region of interest" description="Disordered" evidence="1">
    <location>
        <begin position="47"/>
        <end position="106"/>
    </location>
</feature>
<evidence type="ECO:0000313" key="2">
    <source>
        <dbReference type="EMBL" id="ABN90162.1"/>
    </source>
</evidence>
<proteinExistence type="predicted"/>
<dbReference type="EMBL" id="CP000572">
    <property type="protein sequence ID" value="ABN90162.1"/>
    <property type="molecule type" value="Genomic_DNA"/>
</dbReference>
<dbReference type="AlphaFoldDB" id="A3NRH5"/>
<gene>
    <name evidence="2" type="ordered locus">BURPS1106A_0664</name>
</gene>
<accession>A3NRH5</accession>
<organism evidence="2 3">
    <name type="scientific">Burkholderia pseudomallei (strain 1106a)</name>
    <dbReference type="NCBI Taxonomy" id="357348"/>
    <lineage>
        <taxon>Bacteria</taxon>
        <taxon>Pseudomonadati</taxon>
        <taxon>Pseudomonadota</taxon>
        <taxon>Betaproteobacteria</taxon>
        <taxon>Burkholderiales</taxon>
        <taxon>Burkholderiaceae</taxon>
        <taxon>Burkholderia</taxon>
        <taxon>pseudomallei group</taxon>
    </lineage>
</organism>
<dbReference type="Proteomes" id="UP000006738">
    <property type="component" value="Chromosome I"/>
</dbReference>
<protein>
    <submittedName>
        <fullName evidence="2">Uncharacterized protein</fullName>
    </submittedName>
</protein>
<evidence type="ECO:0000313" key="3">
    <source>
        <dbReference type="Proteomes" id="UP000006738"/>
    </source>
</evidence>
<reference evidence="2 3" key="1">
    <citation type="submission" date="2007-02" db="EMBL/GenBank/DDBJ databases">
        <authorList>
            <person name="DeShazer D."/>
            <person name="Woods D.E."/>
            <person name="Nierman W.C."/>
        </authorList>
    </citation>
    <scope>NUCLEOTIDE SEQUENCE [LARGE SCALE GENOMIC DNA]</scope>
    <source>
        <strain evidence="2 3">1106a</strain>
    </source>
</reference>
<evidence type="ECO:0000256" key="1">
    <source>
        <dbReference type="SAM" id="MobiDB-lite"/>
    </source>
</evidence>